<evidence type="ECO:0000256" key="2">
    <source>
        <dbReference type="ARBA" id="ARBA00022617"/>
    </source>
</evidence>
<keyword evidence="3 5" id="KW-0479">Metal-binding</keyword>
<dbReference type="RefSeq" id="WP_183753954.1">
    <property type="nucleotide sequence ID" value="NZ_JACICC010000007.1"/>
</dbReference>
<evidence type="ECO:0000313" key="8">
    <source>
        <dbReference type="Proteomes" id="UP000537592"/>
    </source>
</evidence>
<evidence type="ECO:0000256" key="3">
    <source>
        <dbReference type="ARBA" id="ARBA00022723"/>
    </source>
</evidence>
<reference evidence="7 8" key="1">
    <citation type="submission" date="2020-08" db="EMBL/GenBank/DDBJ databases">
        <title>Genomic Encyclopedia of Type Strains, Phase IV (KMG-IV): sequencing the most valuable type-strain genomes for metagenomic binning, comparative biology and taxonomic classification.</title>
        <authorList>
            <person name="Goeker M."/>
        </authorList>
    </citation>
    <scope>NUCLEOTIDE SEQUENCE [LARGE SCALE GENOMIC DNA]</scope>
    <source>
        <strain evidence="7 8">DSM 28760</strain>
    </source>
</reference>
<comment type="caution">
    <text evidence="7">The sequence shown here is derived from an EMBL/GenBank/DDBJ whole genome shotgun (WGS) entry which is preliminary data.</text>
</comment>
<name>A0A7W5Z661_9HYPH</name>
<organism evidence="7 8">
    <name type="scientific">Pseudochelatococcus contaminans</name>
    <dbReference type="NCBI Taxonomy" id="1538103"/>
    <lineage>
        <taxon>Bacteria</taxon>
        <taxon>Pseudomonadati</taxon>
        <taxon>Pseudomonadota</taxon>
        <taxon>Alphaproteobacteria</taxon>
        <taxon>Hyphomicrobiales</taxon>
        <taxon>Chelatococcaceae</taxon>
        <taxon>Pseudochelatococcus</taxon>
    </lineage>
</organism>
<dbReference type="GO" id="GO:0019825">
    <property type="term" value="F:oxygen binding"/>
    <property type="evidence" value="ECO:0007669"/>
    <property type="project" value="InterPro"/>
</dbReference>
<evidence type="ECO:0000313" key="7">
    <source>
        <dbReference type="EMBL" id="MBB3810734.1"/>
    </source>
</evidence>
<dbReference type="InterPro" id="IPR009050">
    <property type="entry name" value="Globin-like_sf"/>
</dbReference>
<gene>
    <name evidence="7" type="ORF">FHS81_002836</name>
</gene>
<evidence type="ECO:0000256" key="4">
    <source>
        <dbReference type="ARBA" id="ARBA00023004"/>
    </source>
</evidence>
<dbReference type="AlphaFoldDB" id="A0A7W5Z661"/>
<proteinExistence type="predicted"/>
<dbReference type="Gene3D" id="1.10.490.10">
    <property type="entry name" value="Globins"/>
    <property type="match status" value="1"/>
</dbReference>
<protein>
    <submittedName>
        <fullName evidence="7">Hemoglobin</fullName>
    </submittedName>
</protein>
<accession>A0A7W5Z661</accession>
<evidence type="ECO:0000256" key="5">
    <source>
        <dbReference type="PIRSR" id="PIRSR601486-1"/>
    </source>
</evidence>
<keyword evidence="2 5" id="KW-0349">Heme</keyword>
<dbReference type="EMBL" id="JACICC010000007">
    <property type="protein sequence ID" value="MBB3810734.1"/>
    <property type="molecule type" value="Genomic_DNA"/>
</dbReference>
<dbReference type="InterPro" id="IPR001486">
    <property type="entry name" value="Hemoglobin_trunc"/>
</dbReference>
<evidence type="ECO:0000256" key="1">
    <source>
        <dbReference type="ARBA" id="ARBA00022448"/>
    </source>
</evidence>
<dbReference type="CDD" id="cd08916">
    <property type="entry name" value="TrHb3_P"/>
    <property type="match status" value="1"/>
</dbReference>
<keyword evidence="8" id="KW-1185">Reference proteome</keyword>
<evidence type="ECO:0000256" key="6">
    <source>
        <dbReference type="SAM" id="MobiDB-lite"/>
    </source>
</evidence>
<feature type="region of interest" description="Disordered" evidence="6">
    <location>
        <begin position="148"/>
        <end position="183"/>
    </location>
</feature>
<keyword evidence="4 5" id="KW-0408">Iron</keyword>
<dbReference type="SUPFAM" id="SSF46458">
    <property type="entry name" value="Globin-like"/>
    <property type="match status" value="1"/>
</dbReference>
<dbReference type="Proteomes" id="UP000537592">
    <property type="component" value="Unassembled WGS sequence"/>
</dbReference>
<sequence>MESKQMDEMAERRAQASADITAETGIDDAMIAVLVDTFYARVRADAVLGPIFEGHVTDWDEHLSQMRLFWSSVALMSGRYHGRPMPKHLNLPIDGRHFDRWLVLFETVAQEVCPPVAAAYFLERARRIASNLEYGVAVTNGAELTRGQRFLNPGLPPVTPLARHEAAEKTSSPPQDQQESRRQ</sequence>
<dbReference type="GO" id="GO:0020037">
    <property type="term" value="F:heme binding"/>
    <property type="evidence" value="ECO:0007669"/>
    <property type="project" value="InterPro"/>
</dbReference>
<dbReference type="GO" id="GO:0046872">
    <property type="term" value="F:metal ion binding"/>
    <property type="evidence" value="ECO:0007669"/>
    <property type="project" value="UniProtKB-KW"/>
</dbReference>
<dbReference type="InterPro" id="IPR012292">
    <property type="entry name" value="Globin/Proto"/>
</dbReference>
<keyword evidence="1" id="KW-0813">Transport</keyword>
<feature type="binding site" description="distal binding residue" evidence="5">
    <location>
        <position position="62"/>
    </location>
    <ligand>
        <name>heme</name>
        <dbReference type="ChEBI" id="CHEBI:30413"/>
    </ligand>
    <ligandPart>
        <name>Fe</name>
        <dbReference type="ChEBI" id="CHEBI:18248"/>
    </ligandPart>
</feature>
<dbReference type="Pfam" id="PF01152">
    <property type="entry name" value="Bac_globin"/>
    <property type="match status" value="1"/>
</dbReference>